<keyword evidence="2" id="KW-0963">Cytoplasm</keyword>
<comment type="subcellular location">
    <subcellularLocation>
        <location evidence="2">Cytoplasm</location>
    </subcellularLocation>
</comment>
<protein>
    <recommendedName>
        <fullName evidence="2">Tautomerase PptA</fullName>
        <ecNumber evidence="2">5.3.2.-</ecNumber>
    </recommendedName>
</protein>
<dbReference type="AlphaFoldDB" id="A0A806XCI4"/>
<keyword evidence="1 2" id="KW-0413">Isomerase</keyword>
<evidence type="ECO:0000256" key="1">
    <source>
        <dbReference type="ARBA" id="ARBA00023235"/>
    </source>
</evidence>
<reference evidence="6" key="1">
    <citation type="submission" date="2015-10" db="EMBL/GenBank/DDBJ databases">
        <title>Complete Genome Sequencing of Klebsiella sp. strain G5.</title>
        <authorList>
            <person name="Chan K.-G."/>
            <person name="Chen J.-W."/>
        </authorList>
    </citation>
    <scope>NUCLEOTIDE SEQUENCE [LARGE SCALE GENOMIC DNA]</scope>
    <source>
        <strain evidence="6">G5</strain>
    </source>
</reference>
<feature type="initiator methionine" description="Removed" evidence="2">
    <location>
        <position position="1"/>
    </location>
</feature>
<dbReference type="Gene3D" id="3.30.429.10">
    <property type="entry name" value="Macrophage Migration Inhibitory Factor"/>
    <property type="match status" value="1"/>
</dbReference>
<dbReference type="OMA" id="IKCFPRD"/>
<dbReference type="SUPFAM" id="SSF55331">
    <property type="entry name" value="Tautomerase/MIF"/>
    <property type="match status" value="1"/>
</dbReference>
<accession>A0A806XCI4</accession>
<dbReference type="InterPro" id="IPR004370">
    <property type="entry name" value="4-OT-like_dom"/>
</dbReference>
<dbReference type="OrthoDB" id="3395834at2"/>
<dbReference type="Pfam" id="PF01361">
    <property type="entry name" value="Tautomerase"/>
    <property type="match status" value="1"/>
</dbReference>
<dbReference type="EC" id="5.3.2.-" evidence="2"/>
<dbReference type="HAMAP" id="MF_00718">
    <property type="entry name" value="Tautomerase_PptA"/>
    <property type="match status" value="1"/>
</dbReference>
<sequence length="76" mass="8576">MPHIDIKCFPRGLDDEQKAALAEDIAEVIIRHLNSKDRSISVALNEVAESEWKSQVWDSEIAPQLESLIKKPGYAM</sequence>
<dbReference type="GO" id="GO:0005737">
    <property type="term" value="C:cytoplasm"/>
    <property type="evidence" value="ECO:0007669"/>
    <property type="project" value="UniProtKB-SubCell"/>
</dbReference>
<evidence type="ECO:0000313" key="5">
    <source>
        <dbReference type="EMBL" id="ALR76697.1"/>
    </source>
</evidence>
<gene>
    <name evidence="2" type="primary">pptA</name>
    <name evidence="5" type="ORF">AO703_10420</name>
</gene>
<evidence type="ECO:0000259" key="4">
    <source>
        <dbReference type="Pfam" id="PF01361"/>
    </source>
</evidence>
<feature type="domain" description="4-oxalocrotonate tautomerase-like" evidence="4">
    <location>
        <begin position="2"/>
        <end position="52"/>
    </location>
</feature>
<dbReference type="InterPro" id="IPR014347">
    <property type="entry name" value="Tautomerase/MIF_sf"/>
</dbReference>
<comment type="subunit">
    <text evidence="2">Homodimer.</text>
</comment>
<dbReference type="PIRSF" id="PIRSF037799">
    <property type="entry name" value="Tautomer_YdcE_prd"/>
    <property type="match status" value="1"/>
</dbReference>
<dbReference type="NCBIfam" id="NF002324">
    <property type="entry name" value="PRK01271.1"/>
    <property type="match status" value="1"/>
</dbReference>
<dbReference type="InterPro" id="IPR017284">
    <property type="entry name" value="Tautomerase_PptA"/>
</dbReference>
<organism evidence="5 6">
    <name type="scientific">[Enterobacter] lignolyticus</name>
    <dbReference type="NCBI Taxonomy" id="1334193"/>
    <lineage>
        <taxon>Bacteria</taxon>
        <taxon>Pseudomonadati</taxon>
        <taxon>Pseudomonadota</taxon>
        <taxon>Gammaproteobacteria</taxon>
        <taxon>Enterobacterales</taxon>
        <taxon>Enterobacteriaceae</taxon>
        <taxon>Pluralibacter</taxon>
    </lineage>
</organism>
<comment type="similarity">
    <text evidence="2">Belongs to the 4-oxalocrotonate tautomerase family. PptA subfamily.</text>
</comment>
<feature type="active site" description="Proton acceptor; via imino nitrogen" evidence="2 3">
    <location>
        <position position="2"/>
    </location>
</feature>
<dbReference type="RefSeq" id="WP_013366349.1">
    <property type="nucleotide sequence ID" value="NZ_CP012871.1"/>
</dbReference>
<dbReference type="GO" id="GO:0016862">
    <property type="term" value="F:intramolecular oxidoreductase activity, interconverting keto- and enol-groups"/>
    <property type="evidence" value="ECO:0007669"/>
    <property type="project" value="UniProtKB-UniRule"/>
</dbReference>
<dbReference type="KEGG" id="kle:AO703_10420"/>
<evidence type="ECO:0000256" key="2">
    <source>
        <dbReference type="HAMAP-Rule" id="MF_00718"/>
    </source>
</evidence>
<dbReference type="EMBL" id="CP012871">
    <property type="protein sequence ID" value="ALR76697.1"/>
    <property type="molecule type" value="Genomic_DNA"/>
</dbReference>
<evidence type="ECO:0000256" key="3">
    <source>
        <dbReference type="PIRSR" id="PIRSR037799-1"/>
    </source>
</evidence>
<name>A0A806XCI4_9ENTR</name>
<dbReference type="Proteomes" id="UP000069162">
    <property type="component" value="Chromosome"/>
</dbReference>
<evidence type="ECO:0000313" key="6">
    <source>
        <dbReference type="Proteomes" id="UP000069162"/>
    </source>
</evidence>
<proteinExistence type="inferred from homology"/>